<reference evidence="2 3" key="1">
    <citation type="submission" date="2017-06" db="EMBL/GenBank/DDBJ databases">
        <title>Complete genome sequence of Nitrospirillum amazonense strain CBAmC, an endophytic nitrogen-fixing and plant growth-promoting bacterium, isolated from sugarcane.</title>
        <authorList>
            <person name="Schwab S."/>
            <person name="dos Santos Teixeira K.R."/>
            <person name="Simoes Araujo J.L."/>
            <person name="Soares Vidal M."/>
            <person name="Borges de Freitas H.R."/>
            <person name="Rivello Crivelaro A.L."/>
            <person name="Bueno de Camargo Nunes A."/>
            <person name="dos Santos C.M."/>
            <person name="Palmeira da Silva Rosa D."/>
            <person name="da Silva Padilha D."/>
            <person name="da Silva E."/>
            <person name="Araujo Terra L."/>
            <person name="Soares Mendes V."/>
            <person name="Farinelli L."/>
            <person name="Magalhaes Cruz L."/>
            <person name="Baldani J.I."/>
        </authorList>
    </citation>
    <scope>NUCLEOTIDE SEQUENCE [LARGE SCALE GENOMIC DNA]</scope>
    <source>
        <strain evidence="2 3">CBAmC</strain>
    </source>
</reference>
<sequence length="449" mass="46772">MKRVRLGTGAGYSGDRIEPAVELAEAGDIRYLVFECLAERTIALAQLAKRRDPSAGFDPLLADRMAAVLPACRRNGITIITNMGAANPHAAGAAVAAVARSLGLGPLRIAIVTGDDVTEIIRARQDLTIEETGAPVSSLADSLVAANAYLGAEPIVRALKDGADVVVTGRVADPSLFLAPLVHEFGWAADDWTLMGKGTLVGHLMECAGQVSGGYFADPGYKDVPNLARLGFPLAEVAADGAATITKVAGSGGLITGATCREQLLYEVHDPARYLTPDVAADFSGVSITEAGPDQVRVDGGSGAARPGSLKVSLGYSDGYIGEGQISYAGPGALARARLARDIVAERLRIIGLPLRELRLDLIGVDAIHGPELSAAAPEPYEVRLRVAGRTHTLKDAERIGNEVEGLYTNGPAGGGGATKMAKEVIAVQSTLIPRELVNPQVHMMEVQP</sequence>
<dbReference type="AlphaFoldDB" id="A0A248K346"/>
<evidence type="ECO:0000313" key="2">
    <source>
        <dbReference type="EMBL" id="ASG25186.1"/>
    </source>
</evidence>
<proteinExistence type="predicted"/>
<protein>
    <submittedName>
        <fullName evidence="2">ABC transporter substrate-binding protein</fullName>
    </submittedName>
</protein>
<accession>A0A248K346</accession>
<evidence type="ECO:0000313" key="3">
    <source>
        <dbReference type="Proteomes" id="UP000197153"/>
    </source>
</evidence>
<name>A0A248K346_9PROT</name>
<gene>
    <name evidence="2" type="ORF">Y958_29960</name>
</gene>
<dbReference type="EMBL" id="CP022113">
    <property type="protein sequence ID" value="ASG25186.1"/>
    <property type="molecule type" value="Genomic_DNA"/>
</dbReference>
<dbReference type="RefSeq" id="WP_088875563.1">
    <property type="nucleotide sequence ID" value="NZ_CP022113.1"/>
</dbReference>
<organism evidence="2 3">
    <name type="scientific">Nitrospirillum viridazoti CBAmc</name>
    <dbReference type="NCBI Taxonomy" id="1441467"/>
    <lineage>
        <taxon>Bacteria</taxon>
        <taxon>Pseudomonadati</taxon>
        <taxon>Pseudomonadota</taxon>
        <taxon>Alphaproteobacteria</taxon>
        <taxon>Rhodospirillales</taxon>
        <taxon>Azospirillaceae</taxon>
        <taxon>Nitrospirillum</taxon>
        <taxon>Nitrospirillum viridazoti</taxon>
    </lineage>
</organism>
<dbReference type="Pfam" id="PF07287">
    <property type="entry name" value="AtuA"/>
    <property type="match status" value="1"/>
</dbReference>
<dbReference type="InterPro" id="IPR010839">
    <property type="entry name" value="AtuA_N"/>
</dbReference>
<keyword evidence="3" id="KW-1185">Reference proteome</keyword>
<evidence type="ECO:0000259" key="1">
    <source>
        <dbReference type="Pfam" id="PF07287"/>
    </source>
</evidence>
<dbReference type="KEGG" id="nao:Y958_29960"/>
<feature type="domain" description="Acyclic terpene utilisation N-terminal" evidence="1">
    <location>
        <begin position="4"/>
        <end position="444"/>
    </location>
</feature>
<dbReference type="PANTHER" id="PTHR47472">
    <property type="entry name" value="PROPIONYL-COA CARBOXYLASE"/>
    <property type="match status" value="1"/>
</dbReference>
<dbReference type="Proteomes" id="UP000197153">
    <property type="component" value="Chromosome 4"/>
</dbReference>
<dbReference type="PANTHER" id="PTHR47472:SF1">
    <property type="entry name" value="DUF1446-DOMAIN-CONTAINING PROTEIN"/>
    <property type="match status" value="1"/>
</dbReference>